<dbReference type="AlphaFoldDB" id="A0A8T8T1N4"/>
<reference evidence="2" key="2">
    <citation type="journal article" date="2019" name="IMA Fungus">
        <title>Genome sequencing and comparison of five Tilletia species to identify candidate genes for the detection of regulated species infecting wheat.</title>
        <authorList>
            <person name="Nguyen H.D.T."/>
            <person name="Sultana T."/>
            <person name="Kesanakurti P."/>
            <person name="Hambleton S."/>
        </authorList>
    </citation>
    <scope>NUCLEOTIDE SEQUENCE</scope>
    <source>
        <strain evidence="2">DAOMC 238032</strain>
    </source>
</reference>
<name>A0A8T8T1N4_9BASI</name>
<dbReference type="EMBL" id="LWDD02000983">
    <property type="protein sequence ID" value="KAE8253859.1"/>
    <property type="molecule type" value="Genomic_DNA"/>
</dbReference>
<protein>
    <submittedName>
        <fullName evidence="2">Uncharacterized protein</fullName>
    </submittedName>
</protein>
<evidence type="ECO:0000256" key="1">
    <source>
        <dbReference type="SAM" id="MobiDB-lite"/>
    </source>
</evidence>
<proteinExistence type="predicted"/>
<gene>
    <name evidence="2" type="ORF">A4X03_0g5798</name>
</gene>
<dbReference type="Proteomes" id="UP000077671">
    <property type="component" value="Unassembled WGS sequence"/>
</dbReference>
<accession>A0A8T8T1N4</accession>
<feature type="region of interest" description="Disordered" evidence="1">
    <location>
        <begin position="1"/>
        <end position="23"/>
    </location>
</feature>
<evidence type="ECO:0000313" key="2">
    <source>
        <dbReference type="EMBL" id="KAE8253859.1"/>
    </source>
</evidence>
<organism evidence="2 3">
    <name type="scientific">Tilletia caries</name>
    <name type="common">wheat bunt fungus</name>
    <dbReference type="NCBI Taxonomy" id="13290"/>
    <lineage>
        <taxon>Eukaryota</taxon>
        <taxon>Fungi</taxon>
        <taxon>Dikarya</taxon>
        <taxon>Basidiomycota</taxon>
        <taxon>Ustilaginomycotina</taxon>
        <taxon>Exobasidiomycetes</taxon>
        <taxon>Tilletiales</taxon>
        <taxon>Tilletiaceae</taxon>
        <taxon>Tilletia</taxon>
    </lineage>
</organism>
<evidence type="ECO:0000313" key="3">
    <source>
        <dbReference type="Proteomes" id="UP000077671"/>
    </source>
</evidence>
<sequence length="103" mass="10614">MSSVKLPFGQDSDSRSRGSATVSSKYNSIVDQLEELGYRQNSAHDMAANIANVAPANLPQVFQLLTEKGAAGAAADHLTAEIQKIVNAGFGLLPAPGGGSTTL</sequence>
<comment type="caution">
    <text evidence="2">The sequence shown here is derived from an EMBL/GenBank/DDBJ whole genome shotgun (WGS) entry which is preliminary data.</text>
</comment>
<reference evidence="2" key="1">
    <citation type="submission" date="2016-04" db="EMBL/GenBank/DDBJ databases">
        <authorList>
            <person name="Nguyen H.D."/>
            <person name="Kesanakurti P."/>
            <person name="Cullis J."/>
            <person name="Levesque C.A."/>
            <person name="Hambleton S."/>
        </authorList>
    </citation>
    <scope>NUCLEOTIDE SEQUENCE</scope>
    <source>
        <strain evidence="2">DAOMC 238032</strain>
    </source>
</reference>